<sequence>MLNALHGHLDRWRDAAQLLEEAHSSRASANTGERALRSFARARHWLRAVKCWDWDGLIDRSFGEVVQALPTWWLTLHYLTTFGGGNMVTCTTSIRKCETSWQQATNLLQSLQSSRIRLDAQVFGAALVSLVSVKKKSWQAAVQLVEEMTCVALEKNVIIRSEMMRVLSSEWWKSAELLVDADLVGFSTLIDAFEKVGAWIQAATLLAQLRSEGLRLDQVLLNSCCSVAQKAAVWRQSLQLLRSELLQLTPNLLTYSASISAAGATGGHWTQALHIGNRARQTLRSLDTVIHNAMISAVEKASFQWPQAFQIYSNLRPSTVTCNALLSACENARAWERAFVTVDVLQGMGLEPQLVTFNAAISSCQGSPWPRGLKVLEEMTLRQYLPDDVTMDALGAVCKTTWQQAMYVTSGTAGSASARAVRTAVVAREQGRKDAVGSVRLMSQLSDPSKLSNLT</sequence>
<dbReference type="Proteomes" id="UP001152797">
    <property type="component" value="Unassembled WGS sequence"/>
</dbReference>
<dbReference type="EMBL" id="CAMXCT020003149">
    <property type="protein sequence ID" value="CAL1156126.1"/>
    <property type="molecule type" value="Genomic_DNA"/>
</dbReference>
<dbReference type="EMBL" id="CAMXCT030003149">
    <property type="protein sequence ID" value="CAL4790063.1"/>
    <property type="molecule type" value="Genomic_DNA"/>
</dbReference>
<dbReference type="PANTHER" id="PTHR47936:SF1">
    <property type="entry name" value="PENTATRICOPEPTIDE REPEAT-CONTAINING PROTEIN GUN1, CHLOROPLASTIC"/>
    <property type="match status" value="1"/>
</dbReference>
<dbReference type="EMBL" id="CAMXCT010003149">
    <property type="protein sequence ID" value="CAI4002751.1"/>
    <property type="molecule type" value="Genomic_DNA"/>
</dbReference>
<accession>A0A9P1D4J7</accession>
<dbReference type="Pfam" id="PF13812">
    <property type="entry name" value="PPR_3"/>
    <property type="match status" value="1"/>
</dbReference>
<evidence type="ECO:0000256" key="2">
    <source>
        <dbReference type="PROSITE-ProRule" id="PRU00708"/>
    </source>
</evidence>
<reference evidence="3" key="1">
    <citation type="submission" date="2022-10" db="EMBL/GenBank/DDBJ databases">
        <authorList>
            <person name="Chen Y."/>
            <person name="Dougan E. K."/>
            <person name="Chan C."/>
            <person name="Rhodes N."/>
            <person name="Thang M."/>
        </authorList>
    </citation>
    <scope>NUCLEOTIDE SEQUENCE</scope>
</reference>
<comment type="caution">
    <text evidence="3">The sequence shown here is derived from an EMBL/GenBank/DDBJ whole genome shotgun (WGS) entry which is preliminary data.</text>
</comment>
<name>A0A9P1D4J7_9DINO</name>
<dbReference type="PANTHER" id="PTHR47936">
    <property type="entry name" value="PPR_LONG DOMAIN-CONTAINING PROTEIN"/>
    <property type="match status" value="1"/>
</dbReference>
<keyword evidence="5" id="KW-1185">Reference proteome</keyword>
<evidence type="ECO:0000313" key="3">
    <source>
        <dbReference type="EMBL" id="CAI4002751.1"/>
    </source>
</evidence>
<evidence type="ECO:0000313" key="5">
    <source>
        <dbReference type="Proteomes" id="UP001152797"/>
    </source>
</evidence>
<dbReference type="AlphaFoldDB" id="A0A9P1D4J7"/>
<organism evidence="3">
    <name type="scientific">Cladocopium goreaui</name>
    <dbReference type="NCBI Taxonomy" id="2562237"/>
    <lineage>
        <taxon>Eukaryota</taxon>
        <taxon>Sar</taxon>
        <taxon>Alveolata</taxon>
        <taxon>Dinophyceae</taxon>
        <taxon>Suessiales</taxon>
        <taxon>Symbiodiniaceae</taxon>
        <taxon>Cladocopium</taxon>
    </lineage>
</organism>
<dbReference type="PROSITE" id="PS51375">
    <property type="entry name" value="PPR"/>
    <property type="match status" value="1"/>
</dbReference>
<dbReference type="GO" id="GO:0009507">
    <property type="term" value="C:chloroplast"/>
    <property type="evidence" value="ECO:0007669"/>
    <property type="project" value="TreeGrafter"/>
</dbReference>
<protein>
    <submittedName>
        <fullName evidence="4">Smr domain-containing protein</fullName>
    </submittedName>
</protein>
<reference evidence="4 5" key="2">
    <citation type="submission" date="2024-05" db="EMBL/GenBank/DDBJ databases">
        <authorList>
            <person name="Chen Y."/>
            <person name="Shah S."/>
            <person name="Dougan E. K."/>
            <person name="Thang M."/>
            <person name="Chan C."/>
        </authorList>
    </citation>
    <scope>NUCLEOTIDE SEQUENCE [LARGE SCALE GENOMIC DNA]</scope>
</reference>
<dbReference type="Gene3D" id="1.25.40.10">
    <property type="entry name" value="Tetratricopeptide repeat domain"/>
    <property type="match status" value="2"/>
</dbReference>
<dbReference type="InterPro" id="IPR002885">
    <property type="entry name" value="PPR_rpt"/>
</dbReference>
<dbReference type="GO" id="GO:0031930">
    <property type="term" value="P:mitochondria-nucleus signaling pathway"/>
    <property type="evidence" value="ECO:0007669"/>
    <property type="project" value="TreeGrafter"/>
</dbReference>
<proteinExistence type="predicted"/>
<dbReference type="OrthoDB" id="185373at2759"/>
<gene>
    <name evidence="3" type="ORF">C1SCF055_LOCUS28678</name>
</gene>
<keyword evidence="1" id="KW-0677">Repeat</keyword>
<evidence type="ECO:0000313" key="4">
    <source>
        <dbReference type="EMBL" id="CAL4790063.1"/>
    </source>
</evidence>
<feature type="repeat" description="PPR" evidence="2">
    <location>
        <begin position="318"/>
        <end position="352"/>
    </location>
</feature>
<dbReference type="InterPro" id="IPR011990">
    <property type="entry name" value="TPR-like_helical_dom_sf"/>
</dbReference>
<evidence type="ECO:0000256" key="1">
    <source>
        <dbReference type="ARBA" id="ARBA00022737"/>
    </source>
</evidence>